<dbReference type="Proteomes" id="UP000006600">
    <property type="component" value="Unassembled WGS sequence"/>
</dbReference>
<dbReference type="RefSeq" id="WP_002201573.1">
    <property type="nucleotide sequence ID" value="NZ_JH791996.1"/>
</dbReference>
<protein>
    <recommendedName>
        <fullName evidence="4">Lipoprotein</fullName>
    </recommendedName>
</protein>
<accession>J8A0K8</accession>
<evidence type="ECO:0000313" key="2">
    <source>
        <dbReference type="EMBL" id="EJQ42116.1"/>
    </source>
</evidence>
<evidence type="ECO:0008006" key="4">
    <source>
        <dbReference type="Google" id="ProtNLM"/>
    </source>
</evidence>
<dbReference type="AlphaFoldDB" id="J8A0K8"/>
<reference evidence="2 3" key="1">
    <citation type="submission" date="2012-04" db="EMBL/GenBank/DDBJ databases">
        <title>The Genome Sequence of Bacillus cereus BAG5X1-1.</title>
        <authorList>
            <consortium name="The Broad Institute Genome Sequencing Platform"/>
            <consortium name="The Broad Institute Genome Sequencing Center for Infectious Disease"/>
            <person name="Feldgarden M."/>
            <person name="Van der Auwera G.A."/>
            <person name="Mahillon J."/>
            <person name="Duprez V."/>
            <person name="Timmery S."/>
            <person name="Mattelet C."/>
            <person name="Dierick K."/>
            <person name="Sun M."/>
            <person name="Yu Z."/>
            <person name="Zhu L."/>
            <person name="Hu X."/>
            <person name="Shank E.B."/>
            <person name="Swiecicka I."/>
            <person name="Hansen B.M."/>
            <person name="Andrup L."/>
            <person name="Young S.K."/>
            <person name="Zeng Q."/>
            <person name="Gargeya S."/>
            <person name="Fitzgerald M."/>
            <person name="Haas B."/>
            <person name="Abouelleil A."/>
            <person name="Alvarado L."/>
            <person name="Arachchi H.M."/>
            <person name="Berlin A."/>
            <person name="Chapman S.B."/>
            <person name="Goldberg J."/>
            <person name="Griggs A."/>
            <person name="Gujja S."/>
            <person name="Hansen M."/>
            <person name="Howarth C."/>
            <person name="Imamovic A."/>
            <person name="Larimer J."/>
            <person name="McCowen C."/>
            <person name="Montmayeur A."/>
            <person name="Murphy C."/>
            <person name="Neiman D."/>
            <person name="Pearson M."/>
            <person name="Priest M."/>
            <person name="Roberts A."/>
            <person name="Saif S."/>
            <person name="Shea T."/>
            <person name="Sisk P."/>
            <person name="Sykes S."/>
            <person name="Wortman J."/>
            <person name="Nusbaum C."/>
            <person name="Birren B."/>
        </authorList>
    </citation>
    <scope>NUCLEOTIDE SEQUENCE [LARGE SCALE GENOMIC DNA]</scope>
    <source>
        <strain evidence="2 3">BAG5X1-1</strain>
    </source>
</reference>
<feature type="compositionally biased region" description="Basic and acidic residues" evidence="1">
    <location>
        <begin position="196"/>
        <end position="209"/>
    </location>
</feature>
<feature type="compositionally biased region" description="Basic and acidic residues" evidence="1">
    <location>
        <begin position="236"/>
        <end position="249"/>
    </location>
</feature>
<organism evidence="2 3">
    <name type="scientific">Bacillus cereus BAG5X1-1</name>
    <dbReference type="NCBI Taxonomy" id="1053189"/>
    <lineage>
        <taxon>Bacteria</taxon>
        <taxon>Bacillati</taxon>
        <taxon>Bacillota</taxon>
        <taxon>Bacilli</taxon>
        <taxon>Bacillales</taxon>
        <taxon>Bacillaceae</taxon>
        <taxon>Bacillus</taxon>
        <taxon>Bacillus cereus group</taxon>
    </lineage>
</organism>
<feature type="compositionally biased region" description="Basic and acidic residues" evidence="1">
    <location>
        <begin position="146"/>
        <end position="169"/>
    </location>
</feature>
<evidence type="ECO:0000313" key="3">
    <source>
        <dbReference type="Proteomes" id="UP000006600"/>
    </source>
</evidence>
<evidence type="ECO:0000256" key="1">
    <source>
        <dbReference type="SAM" id="MobiDB-lite"/>
    </source>
</evidence>
<gene>
    <name evidence="2" type="ORF">IEE_04279</name>
</gene>
<feature type="compositionally biased region" description="Basic and acidic residues" evidence="1">
    <location>
        <begin position="216"/>
        <end position="229"/>
    </location>
</feature>
<dbReference type="PATRIC" id="fig|1053189.3.peg.4363"/>
<feature type="region of interest" description="Disordered" evidence="1">
    <location>
        <begin position="146"/>
        <end position="258"/>
    </location>
</feature>
<dbReference type="EMBL" id="AHDJ01000036">
    <property type="protein sequence ID" value="EJQ42116.1"/>
    <property type="molecule type" value="Genomic_DNA"/>
</dbReference>
<comment type="caution">
    <text evidence="2">The sequence shown here is derived from an EMBL/GenBank/DDBJ whole genome shotgun (WGS) entry which is preliminary data.</text>
</comment>
<proteinExistence type="predicted"/>
<dbReference type="PROSITE" id="PS51257">
    <property type="entry name" value="PROKAR_LIPOPROTEIN"/>
    <property type="match status" value="1"/>
</dbReference>
<sequence>MKKIMGSIVLSAILLAAGCSKDDVDEAVNKADKKVKEEVAVATTKDHEHVQQIKTAKLPGYENMMIEEAFHKFFKNPKWKYFVSKDHEDIVEFTGNCAYQEQEVKAKIQFVLDKEGQTFKLKAMALNDIAQNELTTAAMLHSIYDRDDHEEENQNNKNEVKEEKPEGSVKADSYFEEDKNVEEKPEGPVKADSYFEEDKNVEGKPEGSVKADSYFEEDKNVEEKPEGSVKADSYFEEDKNVEEKPEGSVKADSYFDEE</sequence>
<name>J8A0K8_BACCE</name>
<feature type="compositionally biased region" description="Basic and acidic residues" evidence="1">
    <location>
        <begin position="176"/>
        <end position="189"/>
    </location>
</feature>
<dbReference type="HOGENOM" id="CLU_1168801_0_0_9"/>